<gene>
    <name evidence="3" type="ORF">A2604_02385</name>
</gene>
<name>A0A1G2CP32_9BACT</name>
<feature type="region of interest" description="Disordered" evidence="1">
    <location>
        <begin position="1"/>
        <end position="33"/>
    </location>
</feature>
<organism evidence="3 4">
    <name type="scientific">Candidatus Liptonbacteria bacterium RIFOXYD1_FULL_36_11</name>
    <dbReference type="NCBI Taxonomy" id="1798656"/>
    <lineage>
        <taxon>Bacteria</taxon>
        <taxon>Candidatus Liptoniibacteriota</taxon>
    </lineage>
</organism>
<dbReference type="Proteomes" id="UP000177587">
    <property type="component" value="Unassembled WGS sequence"/>
</dbReference>
<comment type="caution">
    <text evidence="3">The sequence shown here is derived from an EMBL/GenBank/DDBJ whole genome shotgun (WGS) entry which is preliminary data.</text>
</comment>
<reference evidence="3 4" key="1">
    <citation type="journal article" date="2016" name="Nat. Commun.">
        <title>Thousands of microbial genomes shed light on interconnected biogeochemical processes in an aquifer system.</title>
        <authorList>
            <person name="Anantharaman K."/>
            <person name="Brown C.T."/>
            <person name="Hug L.A."/>
            <person name="Sharon I."/>
            <person name="Castelle C.J."/>
            <person name="Probst A.J."/>
            <person name="Thomas B.C."/>
            <person name="Singh A."/>
            <person name="Wilkins M.J."/>
            <person name="Karaoz U."/>
            <person name="Brodie E.L."/>
            <person name="Williams K.H."/>
            <person name="Hubbard S.S."/>
            <person name="Banfield J.F."/>
        </authorList>
    </citation>
    <scope>NUCLEOTIDE SEQUENCE [LARGE SCALE GENOMIC DNA]</scope>
</reference>
<keyword evidence="2" id="KW-0472">Membrane</keyword>
<evidence type="ECO:0000313" key="3">
    <source>
        <dbReference type="EMBL" id="OGZ03143.1"/>
    </source>
</evidence>
<dbReference type="EMBL" id="MHLG01000028">
    <property type="protein sequence ID" value="OGZ03143.1"/>
    <property type="molecule type" value="Genomic_DNA"/>
</dbReference>
<evidence type="ECO:0000313" key="4">
    <source>
        <dbReference type="Proteomes" id="UP000177587"/>
    </source>
</evidence>
<feature type="compositionally biased region" description="Basic and acidic residues" evidence="1">
    <location>
        <begin position="1"/>
        <end position="25"/>
    </location>
</feature>
<dbReference type="STRING" id="1798656.A2604_02385"/>
<keyword evidence="2" id="KW-1133">Transmembrane helix</keyword>
<evidence type="ECO:0000256" key="2">
    <source>
        <dbReference type="SAM" id="Phobius"/>
    </source>
</evidence>
<feature type="transmembrane region" description="Helical" evidence="2">
    <location>
        <begin position="70"/>
        <end position="91"/>
    </location>
</feature>
<accession>A0A1G2CP32</accession>
<sequence>MSLDELEKNLYRREQGDEKKKKEIKTQSQIQSSGKRIFFDRNSSLSPLWRSDFSDKTEIKPNSKPKWIKWLGFASLTAVLLAIFSAGFYFWKSFGPKGIDLKISVSEDKIIVGVPFKAQIDVSNLSGEVLKNIKLSISLPDDLILLKNGNGGKVITKNIGDINPGEASREELELVPVSGKTSIRLLEVSASYEFGSIGSEFEVKKNKEIITDNSAISLDLETPQKVFSGEEFETLISYQNNSAIQISNASIEIFYPDIFTFKESSSKPSNKNNNVWLINPPSDTKDSFSITGGVIAPANSFFEIKAKVLMEIYGKEYIIEEKTASLSVEPSPLSLDIFLNEQKESKILPGDNLQYTLSYVNNTSLGLKDTIITAKLKGEMFNFSSLSGNAFFNSGNNTLTWNAANSFPLSLISPGGAGSVSFSIQLKNSYPISRLNDKNFTVKVSGQIESPTVPEGITSSKTVSLAELENKISGSVSIEALGYFRDAKSGFINSGVWPLKADFATEFTIHWIIKNYSTDVSNISVNAFLGPGVRWTGNVKTNTSESLEYNDRTQEISWNINKILATKGVVGDPIEAVFQVEATPSILFLGKGLPLLGKTSLKATDEFVGEDISATATEVLTNDLADPTVSKDEGVVK</sequence>
<protein>
    <recommendedName>
        <fullName evidence="5">DUF11 domain-containing protein</fullName>
    </recommendedName>
</protein>
<keyword evidence="2" id="KW-0812">Transmembrane</keyword>
<dbReference type="AlphaFoldDB" id="A0A1G2CP32"/>
<evidence type="ECO:0000256" key="1">
    <source>
        <dbReference type="SAM" id="MobiDB-lite"/>
    </source>
</evidence>
<evidence type="ECO:0008006" key="5">
    <source>
        <dbReference type="Google" id="ProtNLM"/>
    </source>
</evidence>
<proteinExistence type="predicted"/>